<dbReference type="Proteomes" id="UP000694620">
    <property type="component" value="Chromosome 9"/>
</dbReference>
<proteinExistence type="predicted"/>
<protein>
    <submittedName>
        <fullName evidence="1">Uncharacterized protein</fullName>
    </submittedName>
</protein>
<reference evidence="1" key="1">
    <citation type="submission" date="2021-06" db="EMBL/GenBank/DDBJ databases">
        <authorList>
            <consortium name="Wellcome Sanger Institute Data Sharing"/>
        </authorList>
    </citation>
    <scope>NUCLEOTIDE SEQUENCE [LARGE SCALE GENOMIC DNA]</scope>
</reference>
<keyword evidence="2" id="KW-1185">Reference proteome</keyword>
<evidence type="ECO:0000313" key="2">
    <source>
        <dbReference type="Proteomes" id="UP000694620"/>
    </source>
</evidence>
<evidence type="ECO:0000313" key="1">
    <source>
        <dbReference type="Ensembl" id="ENSECRP00000018405.1"/>
    </source>
</evidence>
<reference evidence="1" key="2">
    <citation type="submission" date="2025-08" db="UniProtKB">
        <authorList>
            <consortium name="Ensembl"/>
        </authorList>
    </citation>
    <scope>IDENTIFICATION</scope>
</reference>
<name>A0A8C4SR17_ERPCA</name>
<dbReference type="AlphaFoldDB" id="A0A8C4SR17"/>
<accession>A0A8C4SR17</accession>
<sequence>ITLFTLAIIVCLQTDNQLRVDCIPDNEAIATAPARGYEFTSSAKGKEIILATNLTNKENDAFRGRISVSDLRPGFRMTVKEYKLEEANTAFICKGIGQKQLLLFPNITQRNCPFFISVFKLDTHFPLCGSLLTTCLHAT</sequence>
<dbReference type="Ensembl" id="ENSECRT00000018777.1">
    <property type="protein sequence ID" value="ENSECRP00000018405.1"/>
    <property type="gene ID" value="ENSECRG00000012312.1"/>
</dbReference>
<reference evidence="1" key="3">
    <citation type="submission" date="2025-09" db="UniProtKB">
        <authorList>
            <consortium name="Ensembl"/>
        </authorList>
    </citation>
    <scope>IDENTIFICATION</scope>
</reference>
<organism evidence="1 2">
    <name type="scientific">Erpetoichthys calabaricus</name>
    <name type="common">Rope fish</name>
    <name type="synonym">Calamoichthys calabaricus</name>
    <dbReference type="NCBI Taxonomy" id="27687"/>
    <lineage>
        <taxon>Eukaryota</taxon>
        <taxon>Metazoa</taxon>
        <taxon>Chordata</taxon>
        <taxon>Craniata</taxon>
        <taxon>Vertebrata</taxon>
        <taxon>Euteleostomi</taxon>
        <taxon>Actinopterygii</taxon>
        <taxon>Polypteriformes</taxon>
        <taxon>Polypteridae</taxon>
        <taxon>Erpetoichthys</taxon>
    </lineage>
</organism>